<feature type="compositionally biased region" description="Low complexity" evidence="1">
    <location>
        <begin position="155"/>
        <end position="174"/>
    </location>
</feature>
<dbReference type="VEuPathDB" id="TrichDB:TRFO_28868"/>
<feature type="region of interest" description="Disordered" evidence="1">
    <location>
        <begin position="1"/>
        <end position="48"/>
    </location>
</feature>
<evidence type="ECO:0000256" key="1">
    <source>
        <dbReference type="SAM" id="MobiDB-lite"/>
    </source>
</evidence>
<dbReference type="InterPro" id="IPR025659">
    <property type="entry name" value="Tubby-like_C"/>
</dbReference>
<feature type="compositionally biased region" description="Polar residues" evidence="1">
    <location>
        <begin position="24"/>
        <end position="35"/>
    </location>
</feature>
<dbReference type="AlphaFoldDB" id="A0A1J4K1Q8"/>
<comment type="caution">
    <text evidence="2">The sequence shown here is derived from an EMBL/GenBank/DDBJ whole genome shotgun (WGS) entry which is preliminary data.</text>
</comment>
<dbReference type="Gene3D" id="3.20.90.10">
    <property type="entry name" value="Tubby Protein, Chain A"/>
    <property type="match status" value="1"/>
</dbReference>
<dbReference type="EMBL" id="MLAK01000818">
    <property type="protein sequence ID" value="OHT03676.1"/>
    <property type="molecule type" value="Genomic_DNA"/>
</dbReference>
<evidence type="ECO:0000313" key="2">
    <source>
        <dbReference type="EMBL" id="OHT03676.1"/>
    </source>
</evidence>
<protein>
    <recommendedName>
        <fullName evidence="4">Tubby C-terminal domain-containing protein</fullName>
    </recommendedName>
</protein>
<evidence type="ECO:0000313" key="3">
    <source>
        <dbReference type="Proteomes" id="UP000179807"/>
    </source>
</evidence>
<dbReference type="RefSeq" id="XP_068356812.1">
    <property type="nucleotide sequence ID" value="XM_068506432.1"/>
</dbReference>
<feature type="compositionally biased region" description="Polar residues" evidence="1">
    <location>
        <begin position="127"/>
        <end position="148"/>
    </location>
</feature>
<feature type="compositionally biased region" description="Polar residues" evidence="1">
    <location>
        <begin position="175"/>
        <end position="190"/>
    </location>
</feature>
<evidence type="ECO:0008006" key="4">
    <source>
        <dbReference type="Google" id="ProtNLM"/>
    </source>
</evidence>
<sequence length="391" mass="44052">MSLYTITFSDSSDSSSDDVPYVSKVNSRPPNSRQFLNRRPYPKKSSTIVKTVQIQAPLVEFKAESNQSKKSKRPEKANSANLNGQNLNHSISNHASNLSDQEFMRKTRNDDDVESPSKIHPTNNNNHPIIQSNASQNEKQTQKDTNSVVIDRQDSNLNAENVTTNNNLFNDSNNSPKKISTEQSNSNESRMINASKNIINIKSASEDERIFDFFRVDRSQNSLGKKQKFTLFNGDSKILMTAVAKGQNVEIFNPEKNEIIGTLLITEKKSLFSVRRGNIYGEELLVIQYKSHEDTMPRSLKLNFFVPMNGVPETLRNRKPKRGNFGTWNLNYGKRKVMSSIKNAILVDHFDKEFLVMGKIAANSLSVEAIPSFDPLCVFAVALSSFLNPHA</sequence>
<feature type="region of interest" description="Disordered" evidence="1">
    <location>
        <begin position="63"/>
        <end position="190"/>
    </location>
</feature>
<feature type="compositionally biased region" description="Polar residues" evidence="1">
    <location>
        <begin position="78"/>
        <end position="100"/>
    </location>
</feature>
<proteinExistence type="predicted"/>
<feature type="compositionally biased region" description="Low complexity" evidence="1">
    <location>
        <begin position="9"/>
        <end position="18"/>
    </location>
</feature>
<organism evidence="2 3">
    <name type="scientific">Tritrichomonas foetus</name>
    <dbReference type="NCBI Taxonomy" id="1144522"/>
    <lineage>
        <taxon>Eukaryota</taxon>
        <taxon>Metamonada</taxon>
        <taxon>Parabasalia</taxon>
        <taxon>Tritrichomonadida</taxon>
        <taxon>Tritrichomonadidae</taxon>
        <taxon>Tritrichomonas</taxon>
    </lineage>
</organism>
<keyword evidence="3" id="KW-1185">Reference proteome</keyword>
<dbReference type="Proteomes" id="UP000179807">
    <property type="component" value="Unassembled WGS sequence"/>
</dbReference>
<name>A0A1J4K1Q8_9EUKA</name>
<dbReference type="SUPFAM" id="SSF54518">
    <property type="entry name" value="Tubby C-terminal domain-like"/>
    <property type="match status" value="1"/>
</dbReference>
<dbReference type="GeneID" id="94841136"/>
<gene>
    <name evidence="2" type="ORF">TRFO_28868</name>
</gene>
<accession>A0A1J4K1Q8</accession>
<reference evidence="2" key="1">
    <citation type="submission" date="2016-10" db="EMBL/GenBank/DDBJ databases">
        <authorList>
            <person name="Benchimol M."/>
            <person name="Almeida L.G."/>
            <person name="Vasconcelos A.T."/>
            <person name="Perreira-Neves A."/>
            <person name="Rosa I.A."/>
            <person name="Tasca T."/>
            <person name="Bogo M.R."/>
            <person name="de Souza W."/>
        </authorList>
    </citation>
    <scope>NUCLEOTIDE SEQUENCE [LARGE SCALE GENOMIC DNA]</scope>
    <source>
        <strain evidence="2">K</strain>
    </source>
</reference>